<accession>A0A177V5E3</accession>
<evidence type="ECO:0000256" key="2">
    <source>
        <dbReference type="ARBA" id="ARBA00009085"/>
    </source>
</evidence>
<feature type="region of interest" description="Disordered" evidence="8">
    <location>
        <begin position="569"/>
        <end position="589"/>
    </location>
</feature>
<feature type="region of interest" description="Disordered" evidence="8">
    <location>
        <begin position="778"/>
        <end position="918"/>
    </location>
</feature>
<dbReference type="InterPro" id="IPR050164">
    <property type="entry name" value="Peptidase_C19"/>
</dbReference>
<feature type="compositionally biased region" description="Low complexity" evidence="8">
    <location>
        <begin position="885"/>
        <end position="895"/>
    </location>
</feature>
<feature type="domain" description="USP" evidence="9">
    <location>
        <begin position="254"/>
        <end position="601"/>
    </location>
</feature>
<evidence type="ECO:0000313" key="13">
    <source>
        <dbReference type="Proteomes" id="UP000836402"/>
    </source>
</evidence>
<feature type="region of interest" description="Disordered" evidence="8">
    <location>
        <begin position="81"/>
        <end position="220"/>
    </location>
</feature>
<evidence type="ECO:0000256" key="1">
    <source>
        <dbReference type="ARBA" id="ARBA00000707"/>
    </source>
</evidence>
<feature type="compositionally biased region" description="Low complexity" evidence="8">
    <location>
        <begin position="199"/>
        <end position="220"/>
    </location>
</feature>
<feature type="region of interest" description="Disordered" evidence="8">
    <location>
        <begin position="618"/>
        <end position="682"/>
    </location>
</feature>
<dbReference type="GO" id="GO:0016579">
    <property type="term" value="P:protein deubiquitination"/>
    <property type="evidence" value="ECO:0007669"/>
    <property type="project" value="InterPro"/>
</dbReference>
<feature type="compositionally biased region" description="Low complexity" evidence="8">
    <location>
        <begin position="118"/>
        <end position="137"/>
    </location>
</feature>
<feature type="compositionally biased region" description="Polar residues" evidence="8">
    <location>
        <begin position="570"/>
        <end position="580"/>
    </location>
</feature>
<evidence type="ECO:0000256" key="8">
    <source>
        <dbReference type="SAM" id="MobiDB-lite"/>
    </source>
</evidence>
<protein>
    <recommendedName>
        <fullName evidence="3">ubiquitinyl hydrolase 1</fullName>
        <ecNumber evidence="3">3.4.19.12</ecNumber>
    </recommendedName>
</protein>
<dbReference type="PANTHER" id="PTHR24006:SF758">
    <property type="entry name" value="UBIQUITIN CARBOXYL-TERMINAL HYDROLASE 36"/>
    <property type="match status" value="1"/>
</dbReference>
<comment type="catalytic activity">
    <reaction evidence="1">
        <text>Thiol-dependent hydrolysis of ester, thioester, amide, peptide and isopeptide bonds formed by the C-terminal Gly of ubiquitin (a 76-residue protein attached to proteins as an intracellular targeting signal).</text>
        <dbReference type="EC" id="3.4.19.12"/>
    </reaction>
</comment>
<evidence type="ECO:0000313" key="11">
    <source>
        <dbReference type="EMBL" id="KAE8261418.1"/>
    </source>
</evidence>
<evidence type="ECO:0000256" key="5">
    <source>
        <dbReference type="ARBA" id="ARBA00022786"/>
    </source>
</evidence>
<comment type="caution">
    <text evidence="11">The sequence shown here is derived from an EMBL/GenBank/DDBJ whole genome shotgun (WGS) entry which is preliminary data.</text>
</comment>
<evidence type="ECO:0000259" key="9">
    <source>
        <dbReference type="PROSITE" id="PS50235"/>
    </source>
</evidence>
<reference evidence="11" key="1">
    <citation type="submission" date="2016-04" db="EMBL/GenBank/DDBJ databases">
        <authorList>
            <person name="Nguyen H.D."/>
            <person name="Kesanakurti P."/>
            <person name="Cullis J."/>
            <person name="Levesque C.A."/>
            <person name="Hambleton S."/>
        </authorList>
    </citation>
    <scope>NUCLEOTIDE SEQUENCE</scope>
    <source>
        <strain evidence="11">DAOMC 238032</strain>
    </source>
</reference>
<dbReference type="InterPro" id="IPR001394">
    <property type="entry name" value="Peptidase_C19_UCH"/>
</dbReference>
<dbReference type="AlphaFoldDB" id="A0A177V5E3"/>
<evidence type="ECO:0000256" key="4">
    <source>
        <dbReference type="ARBA" id="ARBA00022670"/>
    </source>
</evidence>
<feature type="compositionally biased region" description="Gly residues" evidence="8">
    <location>
        <begin position="896"/>
        <end position="905"/>
    </location>
</feature>
<sequence length="918" mass="95553">MFASRPPNPFSMPSPNAASSAAMILPAQPPAAAAAAALNGSGAEGHAETPATAPSPYDAALAIERASQLQAYLAEPVRFVRQEDPSASSSSKGLSASASKTEAQRLGYVPCNRPGLNLAPDAAQPASSPAAELLPSPNKLPNTPTSSLPALDGSQKAVSSSGGSSSRTVPLTRQTSPTPSSSTEQASPLTPRTNLQNNAAPAPAPTLAAAPSASTSKATATPAAPAASTLRDLFLFPIPMAFARDTVSPTTAPVGLRNYGNTCYQNSVMQALLHTAPLANILVTRSPDELRGRGGSLQNKGFCTVEATQNFARRALVERKATAPIELNRNLSQFARPLRIGRQEDAHEFLRFLLEGMQKACLTKSPKVLKPSNPLTSTTFVNKIFGGRLRSRVHCLTCGHDSDTFDPFLDLSLDIRSGPVVGGFSNGGGGGGALESVNASLAAFTRLEKLDGKNKYKCEKCKKLTAAHKQFTLDQVPPILTIQLKRFTLTGAKIGRAINFPEVLNLRNYMSANSQAGSSAKKSPHGGAPDDTNPSYRLYAVVHHFGGGPNSGHYVATVRRGNQWYRCDDSSTYPTQSPTGAQGGGGGGDRSSAYVLFYQREGLSVIDLKNGNAVRRASNAGATPASSSAVNGPSPVKRRDSMPPPPRPASATLEGSPTKIRRQSMSANGSGPRLESAAGNSEFKPRYVSNGAAGEGAGLLLKKKKKSATMGALLARALDAKPEVAAVNGTNAKANAMDTEGDGDDVGQLVEDDQTVSSVTEQVNGASAQKRKRILLDDGEDDAADDTSASVVPARGADEEGLRRAVMQNKKKQKQRNKQLGIVQRSPDRDRPQQEVSNSNGVAQKKNKKPRRRASAELGGPGGRVSVGSPFVAGGGFGGAGAQGRGPLLGQRPGAKMGGGAGGGNFASKMAPRTTPRL</sequence>
<dbReference type="InterPro" id="IPR038765">
    <property type="entry name" value="Papain-like_cys_pep_sf"/>
</dbReference>
<dbReference type="InterPro" id="IPR018200">
    <property type="entry name" value="USP_CS"/>
</dbReference>
<dbReference type="GO" id="GO:0006508">
    <property type="term" value="P:proteolysis"/>
    <property type="evidence" value="ECO:0007669"/>
    <property type="project" value="UniProtKB-KW"/>
</dbReference>
<dbReference type="InterPro" id="IPR028889">
    <property type="entry name" value="USP"/>
</dbReference>
<reference evidence="11" key="2">
    <citation type="journal article" date="2019" name="IMA Fungus">
        <title>Genome sequencing and comparison of five Tilletia species to identify candidate genes for the detection of regulated species infecting wheat.</title>
        <authorList>
            <person name="Nguyen H.D.T."/>
            <person name="Sultana T."/>
            <person name="Kesanakurti P."/>
            <person name="Hambleton S."/>
        </authorList>
    </citation>
    <scope>NUCLEOTIDE SEQUENCE</scope>
    <source>
        <strain evidence="11">DAOMC 238032</strain>
    </source>
</reference>
<dbReference type="GO" id="GO:0005634">
    <property type="term" value="C:nucleus"/>
    <property type="evidence" value="ECO:0007669"/>
    <property type="project" value="TreeGrafter"/>
</dbReference>
<comment type="similarity">
    <text evidence="2">Belongs to the peptidase C19 family.</text>
</comment>
<feature type="compositionally biased region" description="Polar residues" evidence="8">
    <location>
        <begin position="184"/>
        <end position="198"/>
    </location>
</feature>
<feature type="compositionally biased region" description="Polar residues" evidence="8">
    <location>
        <begin position="139"/>
        <end position="148"/>
    </location>
</feature>
<feature type="compositionally biased region" description="Low complexity" evidence="8">
    <location>
        <begin position="86"/>
        <end position="99"/>
    </location>
</feature>
<dbReference type="GO" id="GO:0005829">
    <property type="term" value="C:cytosol"/>
    <property type="evidence" value="ECO:0007669"/>
    <property type="project" value="TreeGrafter"/>
</dbReference>
<dbReference type="Pfam" id="PF00443">
    <property type="entry name" value="UCH"/>
    <property type="match status" value="1"/>
</dbReference>
<dbReference type="Proteomes" id="UP000077671">
    <property type="component" value="Unassembled WGS sequence"/>
</dbReference>
<dbReference type="EMBL" id="CAJHJG010002029">
    <property type="protein sequence ID" value="CAD6916695.1"/>
    <property type="molecule type" value="Genomic_DNA"/>
</dbReference>
<dbReference type="GO" id="GO:0004843">
    <property type="term" value="F:cysteine-type deubiquitinase activity"/>
    <property type="evidence" value="ECO:0007669"/>
    <property type="project" value="UniProtKB-EC"/>
</dbReference>
<keyword evidence="7" id="KW-0788">Thiol protease</keyword>
<name>A0A177V5E3_9BASI</name>
<keyword evidence="13" id="KW-1185">Reference proteome</keyword>
<dbReference type="Gene3D" id="3.90.70.10">
    <property type="entry name" value="Cysteine proteinases"/>
    <property type="match status" value="1"/>
</dbReference>
<gene>
    <name evidence="11" type="ORF">A4X03_0g3268</name>
    <name evidence="10" type="ORF">JKIAZH3_G4439</name>
</gene>
<keyword evidence="6" id="KW-0378">Hydrolase</keyword>
<evidence type="ECO:0000256" key="7">
    <source>
        <dbReference type="ARBA" id="ARBA00022807"/>
    </source>
</evidence>
<dbReference type="PROSITE" id="PS00973">
    <property type="entry name" value="USP_2"/>
    <property type="match status" value="1"/>
</dbReference>
<feature type="region of interest" description="Disordered" evidence="8">
    <location>
        <begin position="33"/>
        <end position="54"/>
    </location>
</feature>
<dbReference type="PROSITE" id="PS50235">
    <property type="entry name" value="USP_3"/>
    <property type="match status" value="1"/>
</dbReference>
<keyword evidence="4" id="KW-0645">Protease</keyword>
<dbReference type="EMBL" id="LWDD02000367">
    <property type="protein sequence ID" value="KAE8261418.1"/>
    <property type="molecule type" value="Genomic_DNA"/>
</dbReference>
<keyword evidence="5" id="KW-0833">Ubl conjugation pathway</keyword>
<evidence type="ECO:0000313" key="12">
    <source>
        <dbReference type="Proteomes" id="UP000077671"/>
    </source>
</evidence>
<dbReference type="SUPFAM" id="SSF54001">
    <property type="entry name" value="Cysteine proteinases"/>
    <property type="match status" value="1"/>
</dbReference>
<organism evidence="11 12">
    <name type="scientific">Tilletia caries</name>
    <name type="common">wheat bunt fungus</name>
    <dbReference type="NCBI Taxonomy" id="13290"/>
    <lineage>
        <taxon>Eukaryota</taxon>
        <taxon>Fungi</taxon>
        <taxon>Dikarya</taxon>
        <taxon>Basidiomycota</taxon>
        <taxon>Ustilaginomycotina</taxon>
        <taxon>Exobasidiomycetes</taxon>
        <taxon>Tilletiales</taxon>
        <taxon>Tilletiaceae</taxon>
        <taxon>Tilletia</taxon>
    </lineage>
</organism>
<dbReference type="EC" id="3.4.19.12" evidence="3"/>
<proteinExistence type="inferred from homology"/>
<evidence type="ECO:0000256" key="3">
    <source>
        <dbReference type="ARBA" id="ARBA00012759"/>
    </source>
</evidence>
<dbReference type="Proteomes" id="UP000836402">
    <property type="component" value="Unassembled WGS sequence"/>
</dbReference>
<reference evidence="10" key="3">
    <citation type="submission" date="2020-10" db="EMBL/GenBank/DDBJ databases">
        <authorList>
            <person name="Sedaghatjoo S."/>
        </authorList>
    </citation>
    <scope>NUCLEOTIDE SEQUENCE</scope>
    <source>
        <strain evidence="10">AZH3</strain>
    </source>
</reference>
<dbReference type="PANTHER" id="PTHR24006">
    <property type="entry name" value="UBIQUITIN CARBOXYL-TERMINAL HYDROLASE"/>
    <property type="match status" value="1"/>
</dbReference>
<evidence type="ECO:0000256" key="6">
    <source>
        <dbReference type="ARBA" id="ARBA00022801"/>
    </source>
</evidence>
<feature type="compositionally biased region" description="Gly residues" evidence="8">
    <location>
        <begin position="873"/>
        <end position="884"/>
    </location>
</feature>
<feature type="compositionally biased region" description="Polar residues" evidence="8">
    <location>
        <begin position="620"/>
        <end position="631"/>
    </location>
</feature>
<evidence type="ECO:0000313" key="10">
    <source>
        <dbReference type="EMBL" id="CAD6916695.1"/>
    </source>
</evidence>